<reference evidence="4" key="1">
    <citation type="journal article" date="2023" name="Mol. Biol. Evol.">
        <title>Third-Generation Sequencing Reveals the Adaptive Role of the Epigenome in Three Deep-Sea Polychaetes.</title>
        <authorList>
            <person name="Perez M."/>
            <person name="Aroh O."/>
            <person name="Sun Y."/>
            <person name="Lan Y."/>
            <person name="Juniper S.K."/>
            <person name="Young C.R."/>
            <person name="Angers B."/>
            <person name="Qian P.Y."/>
        </authorList>
    </citation>
    <scope>NUCLEOTIDE SEQUENCE</scope>
    <source>
        <strain evidence="4">R07B-5</strain>
    </source>
</reference>
<name>A0AAD9KST1_RIDPI</name>
<dbReference type="InterPro" id="IPR029436">
    <property type="entry name" value="AGL_euk_N"/>
</dbReference>
<dbReference type="InterPro" id="IPR032792">
    <property type="entry name" value="AGL_glucanoTrfase"/>
</dbReference>
<feature type="domain" description="Glycogen debranching enzyme glucanotransferase" evidence="2">
    <location>
        <begin position="128"/>
        <end position="550"/>
    </location>
</feature>
<evidence type="ECO:0000259" key="2">
    <source>
        <dbReference type="Pfam" id="PF14701"/>
    </source>
</evidence>
<comment type="caution">
    <text evidence="4">The sequence shown here is derived from an EMBL/GenBank/DDBJ whole genome shotgun (WGS) entry which is preliminary data.</text>
</comment>
<dbReference type="PANTHER" id="PTHR10569">
    <property type="entry name" value="GLYCOGEN DEBRANCHING ENZYME"/>
    <property type="match status" value="1"/>
</dbReference>
<dbReference type="Pfam" id="PF14699">
    <property type="entry name" value="hGDE_N"/>
    <property type="match status" value="1"/>
</dbReference>
<dbReference type="CDD" id="cd11327">
    <property type="entry name" value="AmyAc_Glg_debranch_2"/>
    <property type="match status" value="1"/>
</dbReference>
<dbReference type="Pfam" id="PF14701">
    <property type="entry name" value="hDGE_amylase"/>
    <property type="match status" value="1"/>
</dbReference>
<dbReference type="InterPro" id="IPR010401">
    <property type="entry name" value="AGL/Gdb1"/>
</dbReference>
<feature type="domain" description="Eukaryotic glycogen debranching enzyme N-terminal" evidence="1">
    <location>
        <begin position="31"/>
        <end position="120"/>
    </location>
</feature>
<feature type="domain" description="Glycogen debranching enzyme central" evidence="3">
    <location>
        <begin position="792"/>
        <end position="1063"/>
    </location>
</feature>
<dbReference type="GO" id="GO:0004135">
    <property type="term" value="F:amylo-alpha-1,6-glucosidase activity"/>
    <property type="evidence" value="ECO:0007669"/>
    <property type="project" value="InterPro"/>
</dbReference>
<protein>
    <recommendedName>
        <fullName evidence="6">Glycogen debranching enzyme</fullName>
    </recommendedName>
</protein>
<evidence type="ECO:0008006" key="6">
    <source>
        <dbReference type="Google" id="ProtNLM"/>
    </source>
</evidence>
<evidence type="ECO:0000259" key="3">
    <source>
        <dbReference type="Pfam" id="PF14702"/>
    </source>
</evidence>
<accession>A0AAD9KST1</accession>
<dbReference type="EMBL" id="JAODUO010000635">
    <property type="protein sequence ID" value="KAK2176847.1"/>
    <property type="molecule type" value="Genomic_DNA"/>
</dbReference>
<dbReference type="InterPro" id="IPR017853">
    <property type="entry name" value="GH"/>
</dbReference>
<evidence type="ECO:0000313" key="4">
    <source>
        <dbReference type="EMBL" id="KAK2176847.1"/>
    </source>
</evidence>
<keyword evidence="5" id="KW-1185">Reference proteome</keyword>
<dbReference type="InterPro" id="IPR032788">
    <property type="entry name" value="AGL_central"/>
</dbReference>
<dbReference type="SUPFAM" id="SSF51445">
    <property type="entry name" value="(Trans)glycosidases"/>
    <property type="match status" value="1"/>
</dbReference>
<proteinExistence type="predicted"/>
<dbReference type="PANTHER" id="PTHR10569:SF2">
    <property type="entry name" value="GLYCOGEN DEBRANCHING ENZYME"/>
    <property type="match status" value="1"/>
</dbReference>
<dbReference type="AlphaFoldDB" id="A0AAD9KST1"/>
<dbReference type="Gene3D" id="3.20.20.80">
    <property type="entry name" value="Glycosidases"/>
    <property type="match status" value="2"/>
</dbReference>
<sequence length="1116" mass="126534">MARPQQLRLLRINQGEDRTHTLYRLEKGWVLHFVLGPSLAGLGVRLFINHPLDPRKGPNRHVYHELQWQNYSGSKVDVYDNYAEVHICLAGSFNYYFTLDGSDARETANGRGYFIVDPVLLTGQYDTKLPLDSVACQTVLTKLLGPFPQWEDRLRVAKESGYNMIHFTPLQELGASQSSYCLSDQLKLNPDFSTMLRSYTFADVGELVKKMRDEWEVLSLTDLVLNHTANESKWLQDHPQCAYNVVNTPHLRPAYLIDRIFWHLTVDIADGQYEDIGISAEINDESQLAGIRELLTTNIIPPYKIHEFYQMDVDAILQEFVTLIKVPDVPIQSIELPQLEVIQDPAYRRMRSTIDFNEALKLYRKDGSNLTNLTNNLNDLNQKQREMVEANLAVAADNLIANIRWRFVDPNGLRLGTVSKKTPLMWHYFVLPKEGLTMTEEEARMEPGAGGDFCMAHNGWVINANPMENFAEPGSDVYLRRELIPWGDSVKLKYGKSREDNPYLWEHMRKYTVETATIFHGVRLDNCHSTPIHVAEYLLDEARMVRPDLYVIAELFTNNPSIDNIFINRLGLNSLIREAMNAWEPYELGRLVHAYGGRPVGSLLQPPCRLLMPSSTHAIFLDQTHDNESPVEKRTALNLLPTSALVAMTCCASGSNRGYDELVPHHINVVTETRLYTSWSEASKNDGDKITIQTGLIEGKKILNKLHQELANAGFNQVNVVVDPKLIPVWSNIPKAAASRLATSRKALNQLHDKMMGTGLNQVRDVAESYLCPGWSDMPAALGSHVVNHKTGIIAGIRTLNLLHAELGRKGYNEVYVDKLHGDIVVVTRHNPVNHQGVIMVVRTAFHEHCDNGDTVSMSFPGIIEEVLLEAHTVQRTGGMTYTRNPRYLNGLPNYTLKMRENFKIDESKMVRLKESSTSEMSDVEFHTFIPGSIVCFKIVLDGRQKSAILNVRQLLSQFGYRMRTYSGRTLQEIMSTDLERITANLSLNDLNRVLFRVAGEEYDDGLGFGAYNLPGFGDLNYCGLQGLVSVLRNIRKSNDLGHPLCCNLRDGDWLLDYIANRLKVHSGTKQLGIWFETAFSNLRRSPRYLIPCYFDAIIFGVYSIVEEVAWATMSE</sequence>
<gene>
    <name evidence="4" type="ORF">NP493_635g01050</name>
</gene>
<evidence type="ECO:0000259" key="1">
    <source>
        <dbReference type="Pfam" id="PF14699"/>
    </source>
</evidence>
<organism evidence="4 5">
    <name type="scientific">Ridgeia piscesae</name>
    <name type="common">Tubeworm</name>
    <dbReference type="NCBI Taxonomy" id="27915"/>
    <lineage>
        <taxon>Eukaryota</taxon>
        <taxon>Metazoa</taxon>
        <taxon>Spiralia</taxon>
        <taxon>Lophotrochozoa</taxon>
        <taxon>Annelida</taxon>
        <taxon>Polychaeta</taxon>
        <taxon>Sedentaria</taxon>
        <taxon>Canalipalpata</taxon>
        <taxon>Sabellida</taxon>
        <taxon>Siboglinidae</taxon>
        <taxon>Ridgeia</taxon>
    </lineage>
</organism>
<dbReference type="GO" id="GO:0004134">
    <property type="term" value="F:4-alpha-glucanotransferase activity"/>
    <property type="evidence" value="ECO:0007669"/>
    <property type="project" value="InterPro"/>
</dbReference>
<dbReference type="FunFam" id="3.20.20.80:FF:000070">
    <property type="entry name" value="GDB1p Glycogen debranching enzyme"/>
    <property type="match status" value="1"/>
</dbReference>
<dbReference type="GO" id="GO:0005980">
    <property type="term" value="P:glycogen catabolic process"/>
    <property type="evidence" value="ECO:0007669"/>
    <property type="project" value="InterPro"/>
</dbReference>
<dbReference type="Pfam" id="PF14702">
    <property type="entry name" value="hGDE_central"/>
    <property type="match status" value="1"/>
</dbReference>
<evidence type="ECO:0000313" key="5">
    <source>
        <dbReference type="Proteomes" id="UP001209878"/>
    </source>
</evidence>
<dbReference type="Proteomes" id="UP001209878">
    <property type="component" value="Unassembled WGS sequence"/>
</dbReference>